<dbReference type="AlphaFoldDB" id="A0A554RNZ6"/>
<dbReference type="Proteomes" id="UP000316988">
    <property type="component" value="Unassembled WGS sequence"/>
</dbReference>
<dbReference type="InterPro" id="IPR023214">
    <property type="entry name" value="HAD_sf"/>
</dbReference>
<dbReference type="EMBL" id="VLNT01000020">
    <property type="protein sequence ID" value="TSD55817.1"/>
    <property type="molecule type" value="Genomic_DNA"/>
</dbReference>
<accession>A0A554RNZ6</accession>
<dbReference type="Gene3D" id="1.10.150.240">
    <property type="entry name" value="Putative phosphatase, domain 2"/>
    <property type="match status" value="1"/>
</dbReference>
<name>A0A554RNZ6_9ACTN</name>
<organism evidence="1 2">
    <name type="scientific">Aeromicrobium piscarium</name>
    <dbReference type="NCBI Taxonomy" id="2590901"/>
    <lineage>
        <taxon>Bacteria</taxon>
        <taxon>Bacillati</taxon>
        <taxon>Actinomycetota</taxon>
        <taxon>Actinomycetes</taxon>
        <taxon>Propionibacteriales</taxon>
        <taxon>Nocardioidaceae</taxon>
        <taxon>Aeromicrobium</taxon>
    </lineage>
</organism>
<reference evidence="1 2" key="1">
    <citation type="submission" date="2019-07" db="EMBL/GenBank/DDBJ databases">
        <authorList>
            <person name="Zhao L.H."/>
        </authorList>
    </citation>
    <scope>NUCLEOTIDE SEQUENCE [LARGE SCALE GENOMIC DNA]</scope>
    <source>
        <strain evidence="1 2">Co35</strain>
    </source>
</reference>
<dbReference type="InterPro" id="IPR006439">
    <property type="entry name" value="HAD-SF_hydro_IA"/>
</dbReference>
<dbReference type="PANTHER" id="PTHR43481">
    <property type="entry name" value="FRUCTOSE-1-PHOSPHATE PHOSPHATASE"/>
    <property type="match status" value="1"/>
</dbReference>
<sequence length="236" mass="24864">MWPPVARFTTPEPATGGHIWTGRMWGMEFRFGGVLFDCDGVLVDSLEAAGAAWDVWAERYAPQFDYRTQMRHGVRAADIVASFVVADRRAEAESFLEEAEIEGAAGTHGIAGAASLTAALPGGRWAVVTSGTSRLVRARLDAVGIARPEHIVAAEDVTYGKPDPEPYLLGAKGLGLEPSVCVVFEDAPAGVAAARAAGVAAVVGVGDHLEGAEVDARVDDLRQVRVAGDTLILESR</sequence>
<keyword evidence="2" id="KW-1185">Reference proteome</keyword>
<gene>
    <name evidence="1" type="ORF">FNM00_16275</name>
</gene>
<dbReference type="NCBIfam" id="TIGR01549">
    <property type="entry name" value="HAD-SF-IA-v1"/>
    <property type="match status" value="1"/>
</dbReference>
<evidence type="ECO:0000313" key="1">
    <source>
        <dbReference type="EMBL" id="TSD55817.1"/>
    </source>
</evidence>
<dbReference type="PANTHER" id="PTHR43481:SF4">
    <property type="entry name" value="GLYCEROL-1-PHOSPHATE PHOSPHOHYDROLASE 1-RELATED"/>
    <property type="match status" value="1"/>
</dbReference>
<dbReference type="Gene3D" id="3.40.50.1000">
    <property type="entry name" value="HAD superfamily/HAD-like"/>
    <property type="match status" value="1"/>
</dbReference>
<comment type="caution">
    <text evidence="1">The sequence shown here is derived from an EMBL/GenBank/DDBJ whole genome shotgun (WGS) entry which is preliminary data.</text>
</comment>
<protein>
    <submittedName>
        <fullName evidence="1">HAD-IA family hydrolase</fullName>
    </submittedName>
</protein>
<dbReference type="Pfam" id="PF00702">
    <property type="entry name" value="Hydrolase"/>
    <property type="match status" value="1"/>
</dbReference>
<dbReference type="NCBIfam" id="TIGR01509">
    <property type="entry name" value="HAD-SF-IA-v3"/>
    <property type="match status" value="1"/>
</dbReference>
<dbReference type="SUPFAM" id="SSF56784">
    <property type="entry name" value="HAD-like"/>
    <property type="match status" value="1"/>
</dbReference>
<dbReference type="InterPro" id="IPR036412">
    <property type="entry name" value="HAD-like_sf"/>
</dbReference>
<evidence type="ECO:0000313" key="2">
    <source>
        <dbReference type="Proteomes" id="UP000316988"/>
    </source>
</evidence>
<keyword evidence="1" id="KW-0378">Hydrolase</keyword>
<dbReference type="OrthoDB" id="9800058at2"/>
<dbReference type="SFLD" id="SFLDS00003">
    <property type="entry name" value="Haloacid_Dehalogenase"/>
    <property type="match status" value="1"/>
</dbReference>
<dbReference type="InterPro" id="IPR023198">
    <property type="entry name" value="PGP-like_dom2"/>
</dbReference>
<dbReference type="GO" id="GO:0050308">
    <property type="term" value="F:sugar-phosphatase activity"/>
    <property type="evidence" value="ECO:0007669"/>
    <property type="project" value="TreeGrafter"/>
</dbReference>
<dbReference type="InterPro" id="IPR051806">
    <property type="entry name" value="HAD-like_SPP"/>
</dbReference>
<proteinExistence type="predicted"/>
<dbReference type="SFLD" id="SFLDG01129">
    <property type="entry name" value="C1.5:_HAD__Beta-PGM__Phosphata"/>
    <property type="match status" value="1"/>
</dbReference>